<evidence type="ECO:0008006" key="4">
    <source>
        <dbReference type="Google" id="ProtNLM"/>
    </source>
</evidence>
<gene>
    <name evidence="2" type="ORF">PoB_003443400</name>
</gene>
<dbReference type="AlphaFoldDB" id="A0AAV4ANM4"/>
<organism evidence="2 3">
    <name type="scientific">Plakobranchus ocellatus</name>
    <dbReference type="NCBI Taxonomy" id="259542"/>
    <lineage>
        <taxon>Eukaryota</taxon>
        <taxon>Metazoa</taxon>
        <taxon>Spiralia</taxon>
        <taxon>Lophotrochozoa</taxon>
        <taxon>Mollusca</taxon>
        <taxon>Gastropoda</taxon>
        <taxon>Heterobranchia</taxon>
        <taxon>Euthyneura</taxon>
        <taxon>Panpulmonata</taxon>
        <taxon>Sacoglossa</taxon>
        <taxon>Placobranchoidea</taxon>
        <taxon>Plakobranchidae</taxon>
        <taxon>Plakobranchus</taxon>
    </lineage>
</organism>
<proteinExistence type="predicted"/>
<dbReference type="EMBL" id="BLXT01003924">
    <property type="protein sequence ID" value="GFO07929.1"/>
    <property type="molecule type" value="Genomic_DNA"/>
</dbReference>
<name>A0AAV4ANM4_9GAST</name>
<evidence type="ECO:0000313" key="2">
    <source>
        <dbReference type="EMBL" id="GFO07929.1"/>
    </source>
</evidence>
<evidence type="ECO:0000313" key="3">
    <source>
        <dbReference type="Proteomes" id="UP000735302"/>
    </source>
</evidence>
<evidence type="ECO:0000256" key="1">
    <source>
        <dbReference type="SAM" id="MobiDB-lite"/>
    </source>
</evidence>
<comment type="caution">
    <text evidence="2">The sequence shown here is derived from an EMBL/GenBank/DDBJ whole genome shotgun (WGS) entry which is preliminary data.</text>
</comment>
<protein>
    <recommendedName>
        <fullName evidence="4">OAR domain-containing protein</fullName>
    </recommendedName>
</protein>
<accession>A0AAV4ANM4</accession>
<feature type="region of interest" description="Disordered" evidence="1">
    <location>
        <begin position="97"/>
        <end position="129"/>
    </location>
</feature>
<dbReference type="Proteomes" id="UP000735302">
    <property type="component" value="Unassembled WGS sequence"/>
</dbReference>
<sequence>MEWHKTLTLDHASLTPVSCVGGALSPIPPHPMAMTVMKPLSPHHPGVMSIGGINGLSGLNGVAAPGMNMGATLNGLNGLAGMPGLPPFIADPAALTPSPPGVGHPPASSMALAVPSSTPLSPGGAKQLQTKMRVGLTATTAYKAAERPKFAPY</sequence>
<reference evidence="2 3" key="1">
    <citation type="journal article" date="2021" name="Elife">
        <title>Chloroplast acquisition without the gene transfer in kleptoplastic sea slugs, Plakobranchus ocellatus.</title>
        <authorList>
            <person name="Maeda T."/>
            <person name="Takahashi S."/>
            <person name="Yoshida T."/>
            <person name="Shimamura S."/>
            <person name="Takaki Y."/>
            <person name="Nagai Y."/>
            <person name="Toyoda A."/>
            <person name="Suzuki Y."/>
            <person name="Arimoto A."/>
            <person name="Ishii H."/>
            <person name="Satoh N."/>
            <person name="Nishiyama T."/>
            <person name="Hasebe M."/>
            <person name="Maruyama T."/>
            <person name="Minagawa J."/>
            <person name="Obokata J."/>
            <person name="Shigenobu S."/>
        </authorList>
    </citation>
    <scope>NUCLEOTIDE SEQUENCE [LARGE SCALE GENOMIC DNA]</scope>
</reference>
<keyword evidence="3" id="KW-1185">Reference proteome</keyword>